<accession>A0A5E4FEM6</accession>
<gene>
    <name evidence="1" type="ORF">ALMOND_2B002967</name>
</gene>
<dbReference type="PANTHER" id="PTHR28141">
    <property type="entry name" value="2',3'-CYCLIC-NUCLEOTIDE 3'-PHOSPHODIESTERASE"/>
    <property type="match status" value="1"/>
</dbReference>
<dbReference type="InterPro" id="IPR012386">
    <property type="entry name" value="Cyclic-nucl_3Pdiesterase"/>
</dbReference>
<evidence type="ECO:0000313" key="1">
    <source>
        <dbReference type="EMBL" id="VVA26366.1"/>
    </source>
</evidence>
<dbReference type="PANTHER" id="PTHR28141:SF1">
    <property type="entry name" value="2',3'-CYCLIC-NUCLEOTIDE 3'-PHOSPHODIESTERASE"/>
    <property type="match status" value="1"/>
</dbReference>
<reference evidence="2" key="1">
    <citation type="journal article" date="2020" name="Plant J.">
        <title>Transposons played a major role in the diversification between the closely related almond and peach genomes: results from the almond genome sequence.</title>
        <authorList>
            <person name="Alioto T."/>
            <person name="Alexiou K.G."/>
            <person name="Bardil A."/>
            <person name="Barteri F."/>
            <person name="Castanera R."/>
            <person name="Cruz F."/>
            <person name="Dhingra A."/>
            <person name="Duval H."/>
            <person name="Fernandez I Marti A."/>
            <person name="Frias L."/>
            <person name="Galan B."/>
            <person name="Garcia J.L."/>
            <person name="Howad W."/>
            <person name="Gomez-Garrido J."/>
            <person name="Gut M."/>
            <person name="Julca I."/>
            <person name="Morata J."/>
            <person name="Puigdomenech P."/>
            <person name="Ribeca P."/>
            <person name="Rubio Cabetas M.J."/>
            <person name="Vlasova A."/>
            <person name="Wirthensohn M."/>
            <person name="Garcia-Mas J."/>
            <person name="Gabaldon T."/>
            <person name="Casacuberta J.M."/>
            <person name="Arus P."/>
        </authorList>
    </citation>
    <scope>NUCLEOTIDE SEQUENCE [LARGE SCALE GENOMIC DNA]</scope>
    <source>
        <strain evidence="2">cv. Texas</strain>
    </source>
</reference>
<dbReference type="GO" id="GO:0004113">
    <property type="term" value="F:2',3'-cyclic-nucleotide 3'-phosphodiesterase activity"/>
    <property type="evidence" value="ECO:0007669"/>
    <property type="project" value="TreeGrafter"/>
</dbReference>
<evidence type="ECO:0000313" key="2">
    <source>
        <dbReference type="Proteomes" id="UP000327085"/>
    </source>
</evidence>
<dbReference type="InParanoid" id="A0A5E4FEM6"/>
<dbReference type="Gene3D" id="3.90.1140.10">
    <property type="entry name" value="Cyclic phosphodiesterase"/>
    <property type="match status" value="1"/>
</dbReference>
<dbReference type="Gramene" id="VVA26366">
    <property type="protein sequence ID" value="VVA26366"/>
    <property type="gene ID" value="Prudul26B002967"/>
</dbReference>
<protein>
    <submittedName>
        <fullName evidence="1">PREDICTED: cyclic phosphodiesterase</fullName>
    </submittedName>
</protein>
<dbReference type="AlphaFoldDB" id="A0A5E4FEM6"/>
<name>A0A5E4FEM6_PRUDU</name>
<dbReference type="SUPFAM" id="SSF55144">
    <property type="entry name" value="LigT-like"/>
    <property type="match status" value="1"/>
</dbReference>
<dbReference type="Proteomes" id="UP000327085">
    <property type="component" value="Chromosome 6"/>
</dbReference>
<organism evidence="1 2">
    <name type="scientific">Prunus dulcis</name>
    <name type="common">Almond</name>
    <name type="synonym">Amygdalus dulcis</name>
    <dbReference type="NCBI Taxonomy" id="3755"/>
    <lineage>
        <taxon>Eukaryota</taxon>
        <taxon>Viridiplantae</taxon>
        <taxon>Streptophyta</taxon>
        <taxon>Embryophyta</taxon>
        <taxon>Tracheophyta</taxon>
        <taxon>Spermatophyta</taxon>
        <taxon>Magnoliopsida</taxon>
        <taxon>eudicotyledons</taxon>
        <taxon>Gunneridae</taxon>
        <taxon>Pentapetalae</taxon>
        <taxon>rosids</taxon>
        <taxon>fabids</taxon>
        <taxon>Rosales</taxon>
        <taxon>Rosaceae</taxon>
        <taxon>Amygdaloideae</taxon>
        <taxon>Amygdaleae</taxon>
        <taxon>Prunus</taxon>
    </lineage>
</organism>
<dbReference type="GO" id="GO:0009187">
    <property type="term" value="P:cyclic nucleotide metabolic process"/>
    <property type="evidence" value="ECO:0007669"/>
    <property type="project" value="TreeGrafter"/>
</dbReference>
<dbReference type="InterPro" id="IPR009097">
    <property type="entry name" value="Cyclic_Pdiesterase"/>
</dbReference>
<proteinExistence type="predicted"/>
<sequence length="113" mass="13301">MPHLSLLYANLTEEERIKAKKKLPVWMRAFKIAAGCHEPHMPHLSLLYANLTEEERIKAQEKVTILDESIASLSFPINRFELYKTNNEDRDQQSWEKVLQYTVTFFDQGRSHP</sequence>
<dbReference type="EMBL" id="CABIKO010000105">
    <property type="protein sequence ID" value="VVA26366.1"/>
    <property type="molecule type" value="Genomic_DNA"/>
</dbReference>